<reference evidence="8 9" key="1">
    <citation type="journal article" date="2018" name="G3 (Bethesda)">
        <title>Phylogenetic and Phylogenomic Definition of Rhizopus Species.</title>
        <authorList>
            <person name="Gryganskyi A.P."/>
            <person name="Golan J."/>
            <person name="Dolatabadi S."/>
            <person name="Mondo S."/>
            <person name="Robb S."/>
            <person name="Idnurm A."/>
            <person name="Muszewska A."/>
            <person name="Steczkiewicz K."/>
            <person name="Masonjones S."/>
            <person name="Liao H.L."/>
            <person name="Gajdeczka M.T."/>
            <person name="Anike F."/>
            <person name="Vuek A."/>
            <person name="Anishchenko I.M."/>
            <person name="Voigt K."/>
            <person name="de Hoog G.S."/>
            <person name="Smith M.E."/>
            <person name="Heitman J."/>
            <person name="Vilgalys R."/>
            <person name="Stajich J.E."/>
        </authorList>
    </citation>
    <scope>NUCLEOTIDE SEQUENCE [LARGE SCALE GENOMIC DNA]</scope>
    <source>
        <strain evidence="8 9">LSU 92-RS-03</strain>
    </source>
</reference>
<evidence type="ECO:0000256" key="5">
    <source>
        <dbReference type="ARBA" id="ARBA00023002"/>
    </source>
</evidence>
<evidence type="ECO:0000256" key="4">
    <source>
        <dbReference type="ARBA" id="ARBA00022857"/>
    </source>
</evidence>
<proteinExistence type="predicted"/>
<gene>
    <name evidence="8" type="primary">ZWF1_1</name>
    <name evidence="8" type="ORF">CU098_003371</name>
</gene>
<dbReference type="STRING" id="4846.A0A367K399"/>
<dbReference type="EMBL" id="PJQM01002271">
    <property type="protein sequence ID" value="RCH96732.1"/>
    <property type="molecule type" value="Genomic_DNA"/>
</dbReference>
<dbReference type="EC" id="1.1.1.49" evidence="2"/>
<dbReference type="SUPFAM" id="SSF55347">
    <property type="entry name" value="Glyceraldehyde-3-phosphate dehydrogenase-like, C-terminal domain"/>
    <property type="match status" value="1"/>
</dbReference>
<keyword evidence="9" id="KW-1185">Reference proteome</keyword>
<comment type="caution">
    <text evidence="8">The sequence shown here is derived from an EMBL/GenBank/DDBJ whole genome shotgun (WGS) entry which is preliminary data.</text>
</comment>
<name>A0A367K399_RHIST</name>
<feature type="domain" description="Glucose-6-phosphate dehydrogenase C-terminal" evidence="7">
    <location>
        <begin position="1"/>
        <end position="224"/>
    </location>
</feature>
<dbReference type="GO" id="GO:0006006">
    <property type="term" value="P:glucose metabolic process"/>
    <property type="evidence" value="ECO:0007669"/>
    <property type="project" value="InterPro"/>
</dbReference>
<comment type="pathway">
    <text evidence="1">Carbohydrate degradation; pentose phosphate pathway; D-ribulose 5-phosphate from D-glucose 6-phosphate (oxidative stage): step 1/3.</text>
</comment>
<evidence type="ECO:0000259" key="7">
    <source>
        <dbReference type="Pfam" id="PF02781"/>
    </source>
</evidence>
<organism evidence="8 9">
    <name type="scientific">Rhizopus stolonifer</name>
    <name type="common">Rhizopus nigricans</name>
    <dbReference type="NCBI Taxonomy" id="4846"/>
    <lineage>
        <taxon>Eukaryota</taxon>
        <taxon>Fungi</taxon>
        <taxon>Fungi incertae sedis</taxon>
        <taxon>Mucoromycota</taxon>
        <taxon>Mucoromycotina</taxon>
        <taxon>Mucoromycetes</taxon>
        <taxon>Mucorales</taxon>
        <taxon>Mucorineae</taxon>
        <taxon>Rhizopodaceae</taxon>
        <taxon>Rhizopus</taxon>
    </lineage>
</organism>
<dbReference type="PANTHER" id="PTHR23429:SF0">
    <property type="entry name" value="GLUCOSE-6-PHOSPHATE 1-DEHYDROGENASE"/>
    <property type="match status" value="1"/>
</dbReference>
<keyword evidence="6" id="KW-0119">Carbohydrate metabolism</keyword>
<evidence type="ECO:0000256" key="6">
    <source>
        <dbReference type="ARBA" id="ARBA00023277"/>
    </source>
</evidence>
<dbReference type="InterPro" id="IPR001282">
    <property type="entry name" value="G6P_DH"/>
</dbReference>
<sequence>MERPVSTEAEAIRDEKVKVLKCISPIRVEDTLLGQYTGAQGKPGYLEDETLKNKQSKTPTFAAAVCFINNERWEGVPFILKAGKALNEAKVEVRLQFHKVAGSLFGNSARNELIIRIQPKEAVYVKFNNKQPGLSYETIQSDLDLTYHERYEDLSIPEAYESLLLDVLREDHSNFVRSDELIAAWKIFTPLLHKVDAGKVDVIPYAYGSRGPEKLDDFAKKFGYHREPNYTWPRQNVHS</sequence>
<dbReference type="OrthoDB" id="60984at2759"/>
<dbReference type="GO" id="GO:0009051">
    <property type="term" value="P:pentose-phosphate shunt, oxidative branch"/>
    <property type="evidence" value="ECO:0007669"/>
    <property type="project" value="TreeGrafter"/>
</dbReference>
<dbReference type="GO" id="GO:0004345">
    <property type="term" value="F:glucose-6-phosphate dehydrogenase activity"/>
    <property type="evidence" value="ECO:0007669"/>
    <property type="project" value="UniProtKB-EC"/>
</dbReference>
<accession>A0A367K399</accession>
<dbReference type="PANTHER" id="PTHR23429">
    <property type="entry name" value="GLUCOSE-6-PHOSPHATE 1-DEHYDROGENASE G6PD"/>
    <property type="match status" value="1"/>
</dbReference>
<evidence type="ECO:0000313" key="9">
    <source>
        <dbReference type="Proteomes" id="UP000253551"/>
    </source>
</evidence>
<dbReference type="InterPro" id="IPR022675">
    <property type="entry name" value="G6P_DH_C"/>
</dbReference>
<dbReference type="AlphaFoldDB" id="A0A367K399"/>
<dbReference type="GO" id="GO:0005829">
    <property type="term" value="C:cytosol"/>
    <property type="evidence" value="ECO:0007669"/>
    <property type="project" value="TreeGrafter"/>
</dbReference>
<dbReference type="Pfam" id="PF02781">
    <property type="entry name" value="G6PD_C"/>
    <property type="match status" value="1"/>
</dbReference>
<dbReference type="Proteomes" id="UP000253551">
    <property type="component" value="Unassembled WGS sequence"/>
</dbReference>
<dbReference type="Gene3D" id="3.30.360.10">
    <property type="entry name" value="Dihydrodipicolinate Reductase, domain 2"/>
    <property type="match status" value="1"/>
</dbReference>
<evidence type="ECO:0000313" key="8">
    <source>
        <dbReference type="EMBL" id="RCH96732.1"/>
    </source>
</evidence>
<evidence type="ECO:0000256" key="1">
    <source>
        <dbReference type="ARBA" id="ARBA00004937"/>
    </source>
</evidence>
<protein>
    <recommendedName>
        <fullName evidence="3">Glucose-6-phosphate 1-dehydrogenase</fullName>
        <ecNumber evidence="2">1.1.1.49</ecNumber>
    </recommendedName>
</protein>
<evidence type="ECO:0000256" key="3">
    <source>
        <dbReference type="ARBA" id="ARBA00020444"/>
    </source>
</evidence>
<dbReference type="GO" id="GO:0050661">
    <property type="term" value="F:NADP binding"/>
    <property type="evidence" value="ECO:0007669"/>
    <property type="project" value="InterPro"/>
</dbReference>
<keyword evidence="5" id="KW-0560">Oxidoreductase</keyword>
<evidence type="ECO:0000256" key="2">
    <source>
        <dbReference type="ARBA" id="ARBA00013019"/>
    </source>
</evidence>
<keyword evidence="4" id="KW-0521">NADP</keyword>